<feature type="transmembrane region" description="Helical" evidence="6">
    <location>
        <begin position="449"/>
        <end position="470"/>
    </location>
</feature>
<feature type="transmembrane region" description="Helical" evidence="6">
    <location>
        <begin position="257"/>
        <end position="282"/>
    </location>
</feature>
<accession>A0A5J4L6V2</accession>
<feature type="transmembrane region" description="Helical" evidence="6">
    <location>
        <begin position="540"/>
        <end position="559"/>
    </location>
</feature>
<dbReference type="InterPro" id="IPR018383">
    <property type="entry name" value="UPF0324_pro"/>
</dbReference>
<name>A0A5J4L6V2_9ZZZZ</name>
<keyword evidence="2" id="KW-1003">Cell membrane</keyword>
<keyword evidence="3 6" id="KW-0812">Transmembrane</keyword>
<keyword evidence="4 6" id="KW-1133">Transmembrane helix</keyword>
<comment type="subcellular location">
    <subcellularLocation>
        <location evidence="1">Cell membrane</location>
        <topology evidence="1">Multi-pass membrane protein</topology>
    </subcellularLocation>
</comment>
<reference evidence="7" key="1">
    <citation type="submission" date="2019-10" db="EMBL/GenBank/DDBJ databases">
        <title>Metagenomic sequencing of thiosulfate-disproportionating enrichment culture.</title>
        <authorList>
            <person name="Umezawa K."/>
            <person name="Kojima H."/>
            <person name="Fukui M."/>
        </authorList>
    </citation>
    <scope>NUCLEOTIDE SEQUENCE</scope>
    <source>
        <strain evidence="7">45J</strain>
    </source>
</reference>
<feature type="transmembrane region" description="Helical" evidence="6">
    <location>
        <begin position="407"/>
        <end position="424"/>
    </location>
</feature>
<dbReference type="AlphaFoldDB" id="A0A5J4L6V2"/>
<evidence type="ECO:0000256" key="1">
    <source>
        <dbReference type="ARBA" id="ARBA00004651"/>
    </source>
</evidence>
<feature type="transmembrane region" description="Helical" evidence="6">
    <location>
        <begin position="322"/>
        <end position="344"/>
    </location>
</feature>
<feature type="transmembrane region" description="Helical" evidence="6">
    <location>
        <begin position="159"/>
        <end position="182"/>
    </location>
</feature>
<evidence type="ECO:0000256" key="6">
    <source>
        <dbReference type="SAM" id="Phobius"/>
    </source>
</evidence>
<evidence type="ECO:0008006" key="8">
    <source>
        <dbReference type="Google" id="ProtNLM"/>
    </source>
</evidence>
<evidence type="ECO:0000256" key="5">
    <source>
        <dbReference type="ARBA" id="ARBA00023136"/>
    </source>
</evidence>
<sequence>MVEKGQGIDEDKLSEGRCDTVETCEPELKKGISEDWLSLWLGLFIFALSLFAFTGNDILGWATSTKVWTDINKSISPVSKKFQTVKGEITKIEDNKVTLKKADGKEETITVKDASGLKIGDTYEKKGISGFTSLIMTYVFLLVVMGIGAAALRANIGKFVVGFTIVFWISYICWLIGHYAYIAALDPKKSGVTWSLRLSGEAGFIIALIVGLIIGNFFPKVSATLKEVLRPELFVKTAIVIMGSLLGLKAAESLGLATAVMFRGLCAIVEAYLIYWAIVYFVARKYFKFSREWAAPLASGISICGVSAAIATGGAIRARPVVPVMVSSLVVIFAVIELVILPFFAQQALWKEPLVAGAWMGLAVKTDGAAVTSGAVTDGLIRAKALTEAGINYKEGWITMTATTVKLFIDIFIGVWAFILALIWCTKIECKEGQKVQAIEIWHRFPKFVLGYAITFIIFLLICLPATRAIQPVDEKVKPIKEEIVKLEKQLPTVTEPAAQAALKEKIKANKDKIKELESPIKDQKTTIARAKDATSGSNVFRVMFFLLTFFTIGVVSNFKKLWEEGIGKLAAVYILCLFGFIIWIGLVISWIFFHGVKPPVITG</sequence>
<organism evidence="7">
    <name type="scientific">hot springs metagenome</name>
    <dbReference type="NCBI Taxonomy" id="433727"/>
    <lineage>
        <taxon>unclassified sequences</taxon>
        <taxon>metagenomes</taxon>
        <taxon>ecological metagenomes</taxon>
    </lineage>
</organism>
<feature type="transmembrane region" description="Helical" evidence="6">
    <location>
        <begin position="294"/>
        <end position="316"/>
    </location>
</feature>
<dbReference type="GO" id="GO:0005886">
    <property type="term" value="C:plasma membrane"/>
    <property type="evidence" value="ECO:0007669"/>
    <property type="project" value="UniProtKB-SubCell"/>
</dbReference>
<feature type="transmembrane region" description="Helical" evidence="6">
    <location>
        <begin position="571"/>
        <end position="594"/>
    </location>
</feature>
<dbReference type="PANTHER" id="PTHR30106:SF1">
    <property type="entry name" value="UPF0324 MEMBRANE PROTEIN FN0533"/>
    <property type="match status" value="1"/>
</dbReference>
<evidence type="ECO:0000256" key="3">
    <source>
        <dbReference type="ARBA" id="ARBA00022692"/>
    </source>
</evidence>
<feature type="transmembrane region" description="Helical" evidence="6">
    <location>
        <begin position="36"/>
        <end position="54"/>
    </location>
</feature>
<comment type="caution">
    <text evidence="7">The sequence shown here is derived from an EMBL/GenBank/DDBJ whole genome shotgun (WGS) entry which is preliminary data.</text>
</comment>
<evidence type="ECO:0000256" key="2">
    <source>
        <dbReference type="ARBA" id="ARBA00022475"/>
    </source>
</evidence>
<dbReference type="PANTHER" id="PTHR30106">
    <property type="entry name" value="INNER MEMBRANE PROTEIN YEIH-RELATED"/>
    <property type="match status" value="1"/>
</dbReference>
<evidence type="ECO:0000256" key="4">
    <source>
        <dbReference type="ARBA" id="ARBA00022989"/>
    </source>
</evidence>
<dbReference type="Pfam" id="PF03601">
    <property type="entry name" value="Cons_hypoth698"/>
    <property type="match status" value="1"/>
</dbReference>
<keyword evidence="5 6" id="KW-0472">Membrane</keyword>
<dbReference type="EMBL" id="BLAB01000001">
    <property type="protein sequence ID" value="GER93286.1"/>
    <property type="molecule type" value="Genomic_DNA"/>
</dbReference>
<feature type="transmembrane region" description="Helical" evidence="6">
    <location>
        <begin position="131"/>
        <end position="152"/>
    </location>
</feature>
<proteinExistence type="predicted"/>
<evidence type="ECO:0000313" key="7">
    <source>
        <dbReference type="EMBL" id="GER93286.1"/>
    </source>
</evidence>
<feature type="transmembrane region" description="Helical" evidence="6">
    <location>
        <begin position="202"/>
        <end position="221"/>
    </location>
</feature>
<gene>
    <name evidence="7" type="ORF">A45J_1022</name>
</gene>
<protein>
    <recommendedName>
        <fullName evidence="8">Sulfate exporter family transporter</fullName>
    </recommendedName>
</protein>